<sequence>MVRQVFEEPRNPRLPPLRTTEPRVNWFFTSTRPQAVDARRIVNEMYSRFPDIGRRLRRRLRSRSDSDLYGALDELLVHDLLVRIYRVVHEEGTAGTRPDFSLYGDDGALVGTVEVASLMLRGEWETERLRHGRIEDALNDRIPPRAHSIDFEVRRWDDADLEDLLAWVASTLDDLRADPRALPSGYLGVPEKVFSRPAAEIDFHFIPVRDGWVPQADDRIAIGGPAIGGLLNGAQRLRRVMGGKAEKYDLHGRPFASWLACGTACAIWTTSSTRSSGARRWSWPPASRRATRTASSGRGREAVLSVGDPGSRQYSPCRIRGQQVHIRIGSRDSTTHSPPGRSRPTHCPSRGTGALSTGGRPMSGRTG</sequence>
<organism evidence="2 3">
    <name type="scientific">Asanoa siamensis</name>
    <dbReference type="NCBI Taxonomy" id="926357"/>
    <lineage>
        <taxon>Bacteria</taxon>
        <taxon>Bacillati</taxon>
        <taxon>Actinomycetota</taxon>
        <taxon>Actinomycetes</taxon>
        <taxon>Micromonosporales</taxon>
        <taxon>Micromonosporaceae</taxon>
        <taxon>Asanoa</taxon>
    </lineage>
</organism>
<name>A0ABQ4CNH7_9ACTN</name>
<evidence type="ECO:0000313" key="3">
    <source>
        <dbReference type="Proteomes" id="UP000604117"/>
    </source>
</evidence>
<feature type="region of interest" description="Disordered" evidence="1">
    <location>
        <begin position="275"/>
        <end position="367"/>
    </location>
</feature>
<protein>
    <submittedName>
        <fullName evidence="2">Uncharacterized protein</fullName>
    </submittedName>
</protein>
<keyword evidence="3" id="KW-1185">Reference proteome</keyword>
<dbReference type="EMBL" id="BONE01000014">
    <property type="protein sequence ID" value="GIF72825.1"/>
    <property type="molecule type" value="Genomic_DNA"/>
</dbReference>
<comment type="caution">
    <text evidence="2">The sequence shown here is derived from an EMBL/GenBank/DDBJ whole genome shotgun (WGS) entry which is preliminary data.</text>
</comment>
<feature type="compositionally biased region" description="Low complexity" evidence="1">
    <location>
        <begin position="275"/>
        <end position="297"/>
    </location>
</feature>
<accession>A0ABQ4CNH7</accession>
<evidence type="ECO:0000256" key="1">
    <source>
        <dbReference type="SAM" id="MobiDB-lite"/>
    </source>
</evidence>
<gene>
    <name evidence="2" type="ORF">Asi02nite_23430</name>
</gene>
<dbReference type="Proteomes" id="UP000604117">
    <property type="component" value="Unassembled WGS sequence"/>
</dbReference>
<evidence type="ECO:0000313" key="2">
    <source>
        <dbReference type="EMBL" id="GIF72825.1"/>
    </source>
</evidence>
<reference evidence="2 3" key="1">
    <citation type="submission" date="2021-01" db="EMBL/GenBank/DDBJ databases">
        <title>Whole genome shotgun sequence of Asanoa siamensis NBRC 107932.</title>
        <authorList>
            <person name="Komaki H."/>
            <person name="Tamura T."/>
        </authorList>
    </citation>
    <scope>NUCLEOTIDE SEQUENCE [LARGE SCALE GENOMIC DNA]</scope>
    <source>
        <strain evidence="2 3">NBRC 107932</strain>
    </source>
</reference>
<proteinExistence type="predicted"/>